<sequence length="209" mass="24313">MNKTTLHWSYLNFKDVPMDLFLYEDLEENYSILPSKVYLKENFITTIPKWLLNVTTLKFIHLAGNNLSAIPEEMYLLENLEFLDVSNNQIRELPKTIGLIDRLQRFNISGNELTELPPEIGALKQLEELNISKNHLKRLPVQLSECQRLNELNLSDNADIGIYPNESPIYHRCNRFQQIAAHFSTCPLRFLNLLIISASFTTHPLHMCQ</sequence>
<dbReference type="PANTHER" id="PTHR48051:SF1">
    <property type="entry name" value="RAS SUPPRESSOR PROTEIN 1"/>
    <property type="match status" value="1"/>
</dbReference>
<dbReference type="SMART" id="SM00369">
    <property type="entry name" value="LRR_TYP"/>
    <property type="match status" value="4"/>
</dbReference>
<dbReference type="InterPro" id="IPR050216">
    <property type="entry name" value="LRR_domain-containing"/>
</dbReference>
<dbReference type="Gene3D" id="3.80.10.10">
    <property type="entry name" value="Ribonuclease Inhibitor"/>
    <property type="match status" value="1"/>
</dbReference>
<dbReference type="InterPro" id="IPR055414">
    <property type="entry name" value="LRR_R13L4/SHOC2-like"/>
</dbReference>
<protein>
    <submittedName>
        <fullName evidence="4">(Mediterranean fruit fly) hypothetical protein</fullName>
    </submittedName>
</protein>
<name>A0A811V7M7_CERCA</name>
<dbReference type="InterPro" id="IPR001611">
    <property type="entry name" value="Leu-rich_rpt"/>
</dbReference>
<proteinExistence type="predicted"/>
<dbReference type="SMART" id="SM00364">
    <property type="entry name" value="LRR_BAC"/>
    <property type="match status" value="4"/>
</dbReference>
<dbReference type="PROSITE" id="PS51450">
    <property type="entry name" value="LRR"/>
    <property type="match status" value="1"/>
</dbReference>
<dbReference type="EMBL" id="CAJHJT010000056">
    <property type="protein sequence ID" value="CAD7011287.1"/>
    <property type="molecule type" value="Genomic_DNA"/>
</dbReference>
<organism evidence="4 5">
    <name type="scientific">Ceratitis capitata</name>
    <name type="common">Mediterranean fruit fly</name>
    <name type="synonym">Tephritis capitata</name>
    <dbReference type="NCBI Taxonomy" id="7213"/>
    <lineage>
        <taxon>Eukaryota</taxon>
        <taxon>Metazoa</taxon>
        <taxon>Ecdysozoa</taxon>
        <taxon>Arthropoda</taxon>
        <taxon>Hexapoda</taxon>
        <taxon>Insecta</taxon>
        <taxon>Pterygota</taxon>
        <taxon>Neoptera</taxon>
        <taxon>Endopterygota</taxon>
        <taxon>Diptera</taxon>
        <taxon>Brachycera</taxon>
        <taxon>Muscomorpha</taxon>
        <taxon>Tephritoidea</taxon>
        <taxon>Tephritidae</taxon>
        <taxon>Ceratitis</taxon>
        <taxon>Ceratitis</taxon>
    </lineage>
</organism>
<dbReference type="InterPro" id="IPR032675">
    <property type="entry name" value="LRR_dom_sf"/>
</dbReference>
<evidence type="ECO:0000256" key="2">
    <source>
        <dbReference type="ARBA" id="ARBA00022737"/>
    </source>
</evidence>
<evidence type="ECO:0000256" key="1">
    <source>
        <dbReference type="ARBA" id="ARBA00022614"/>
    </source>
</evidence>
<dbReference type="GO" id="GO:0005737">
    <property type="term" value="C:cytoplasm"/>
    <property type="evidence" value="ECO:0007669"/>
    <property type="project" value="TreeGrafter"/>
</dbReference>
<dbReference type="PRINTS" id="PR00019">
    <property type="entry name" value="LEURICHRPT"/>
</dbReference>
<dbReference type="InterPro" id="IPR003591">
    <property type="entry name" value="Leu-rich_rpt_typical-subtyp"/>
</dbReference>
<evidence type="ECO:0000259" key="3">
    <source>
        <dbReference type="Pfam" id="PF23598"/>
    </source>
</evidence>
<dbReference type="PANTHER" id="PTHR48051">
    <property type="match status" value="1"/>
</dbReference>
<dbReference type="Proteomes" id="UP000606786">
    <property type="component" value="Unassembled WGS sequence"/>
</dbReference>
<keyword evidence="1" id="KW-0433">Leucine-rich repeat</keyword>
<evidence type="ECO:0000313" key="4">
    <source>
        <dbReference type="EMBL" id="CAD7011287.1"/>
    </source>
</evidence>
<dbReference type="OrthoDB" id="2021138at2759"/>
<feature type="domain" description="Disease resistance R13L4/SHOC-2-like LRR" evidence="3">
    <location>
        <begin position="51"/>
        <end position="151"/>
    </location>
</feature>
<reference evidence="4" key="1">
    <citation type="submission" date="2020-11" db="EMBL/GenBank/DDBJ databases">
        <authorList>
            <person name="Whitehead M."/>
        </authorList>
    </citation>
    <scope>NUCLEOTIDE SEQUENCE</scope>
    <source>
        <strain evidence="4">EGII</strain>
    </source>
</reference>
<dbReference type="SUPFAM" id="SSF52058">
    <property type="entry name" value="L domain-like"/>
    <property type="match status" value="1"/>
</dbReference>
<comment type="caution">
    <text evidence="4">The sequence shown here is derived from an EMBL/GenBank/DDBJ whole genome shotgun (WGS) entry which is preliminary data.</text>
</comment>
<gene>
    <name evidence="4" type="ORF">CCAP1982_LOCUS19394</name>
</gene>
<accession>A0A811V7M7</accession>
<evidence type="ECO:0000313" key="5">
    <source>
        <dbReference type="Proteomes" id="UP000606786"/>
    </source>
</evidence>
<dbReference type="AlphaFoldDB" id="A0A811V7M7"/>
<keyword evidence="5" id="KW-1185">Reference proteome</keyword>
<dbReference type="Pfam" id="PF23598">
    <property type="entry name" value="LRR_14"/>
    <property type="match status" value="1"/>
</dbReference>
<keyword evidence="2" id="KW-0677">Repeat</keyword>